<protein>
    <submittedName>
        <fullName evidence="1">Uncharacterized protein</fullName>
    </submittedName>
</protein>
<name>A0ACB9UY97_9CETA</name>
<proteinExistence type="predicted"/>
<organism evidence="1 2">
    <name type="scientific">Ovis ammon polii x Ovis aries</name>
    <dbReference type="NCBI Taxonomy" id="2918886"/>
    <lineage>
        <taxon>Eukaryota</taxon>
        <taxon>Metazoa</taxon>
        <taxon>Chordata</taxon>
        <taxon>Craniata</taxon>
        <taxon>Vertebrata</taxon>
        <taxon>Euteleostomi</taxon>
        <taxon>Mammalia</taxon>
        <taxon>Eutheria</taxon>
        <taxon>Laurasiatheria</taxon>
        <taxon>Artiodactyla</taxon>
        <taxon>Ruminantia</taxon>
        <taxon>Pecora</taxon>
        <taxon>Bovidae</taxon>
        <taxon>Caprinae</taxon>
        <taxon>Ovis</taxon>
    </lineage>
</organism>
<evidence type="ECO:0000313" key="1">
    <source>
        <dbReference type="EMBL" id="KAI4582601.1"/>
    </source>
</evidence>
<reference evidence="1" key="1">
    <citation type="submission" date="2022-03" db="EMBL/GenBank/DDBJ databases">
        <title>Genomic analyses of argali, domestic sheep and their hybrids provide insights into chromosomal evolution, heterosis and genetic basis of agronomic traits.</title>
        <authorList>
            <person name="Li M."/>
        </authorList>
    </citation>
    <scope>NUCLEOTIDE SEQUENCE</scope>
    <source>
        <strain evidence="1">F1 hybrid</strain>
    </source>
</reference>
<evidence type="ECO:0000313" key="2">
    <source>
        <dbReference type="Proteomes" id="UP001057279"/>
    </source>
</evidence>
<keyword evidence="2" id="KW-1185">Reference proteome</keyword>
<gene>
    <name evidence="1" type="ORF">MJG53_009152</name>
</gene>
<dbReference type="Proteomes" id="UP001057279">
    <property type="component" value="Linkage Group LG08"/>
</dbReference>
<sequence>MPKSQKSDEYKYSARFSANLSPLSSKYTVGFLPCTLNFVPYNRYQQYGAEECVLQLGGVLCPSPGCGAGLLPEAGQRKVTCERAHGLGCGNPVYNEGSVWQLFDPLVAFSVSLVRVFPDTAFFQCHLPGALWAHITDFSITTCLERRAGLSPGPLLPVCTDLKACETCEDQTSVQGGVPELKKFVFCRHCKEPYHEGDCGAMIEASGAVTQAYRVDEKAAEQARWEEASKETIKKTTKPCPRCHVPVEKNDNQERSPEQHQWRGLLINIFEKRINRMVWAWCGEKDCKRNWKESGQSGFKSFPLADSPKEMDLLNQTIMTPKASFTAEYFNILRADFRSIEKQGYSAFLSPSLAPRWPCSAVGVRCLGEEHAPSMDLVALLKSHFLCHLIFCYVFIASGLIINTIQLCTLLLWPVNKQLFRKINCRLSYCVSSQLVMLLEWWSGTECVIYTDPRAYPKYGKENAIVVLNHKFEIDFLCGWSLAERFGVLGGSKVLAKKELAYVPIIGWMWYFTEMVFCTRKWEQDRKTVSESLLHLRDYPEKYFFLIHCEGTRFTEKKHQISMQVAQAKGLPSLKHHLLPRTKGFAVTVRSLRNVVSAVYDCTLNFRNNENPTLLGVLNGKKYHADLYVRRIPLEEVPEEEDKCAAWLHRLYQEKDAFQEEYSRTGTFPETPMVPPRRPWTLVNWLFWASMLLYPFFRFVVNMVSSGSSLTLASFVLVFFVASMGVRWMIGVTEIDKGSAYGNMDSKQKHSD</sequence>
<dbReference type="EMBL" id="CM043033">
    <property type="protein sequence ID" value="KAI4582601.1"/>
    <property type="molecule type" value="Genomic_DNA"/>
</dbReference>
<comment type="caution">
    <text evidence="1">The sequence shown here is derived from an EMBL/GenBank/DDBJ whole genome shotgun (WGS) entry which is preliminary data.</text>
</comment>
<accession>A0ACB9UY97</accession>